<comment type="caution">
    <text evidence="1">The sequence shown here is derived from an EMBL/GenBank/DDBJ whole genome shotgun (WGS) entry which is preliminary data.</text>
</comment>
<evidence type="ECO:0000313" key="1">
    <source>
        <dbReference type="EMBL" id="KAA6330692.1"/>
    </source>
</evidence>
<organism evidence="1">
    <name type="scientific">termite gut metagenome</name>
    <dbReference type="NCBI Taxonomy" id="433724"/>
    <lineage>
        <taxon>unclassified sequences</taxon>
        <taxon>metagenomes</taxon>
        <taxon>organismal metagenomes</taxon>
    </lineage>
</organism>
<gene>
    <name evidence="1" type="ORF">EZS27_020624</name>
</gene>
<accession>A0A5J4RAH3</accession>
<dbReference type="AlphaFoldDB" id="A0A5J4RAH3"/>
<dbReference type="InterPro" id="IPR009057">
    <property type="entry name" value="Homeodomain-like_sf"/>
</dbReference>
<evidence type="ECO:0008006" key="2">
    <source>
        <dbReference type="Google" id="ProtNLM"/>
    </source>
</evidence>
<protein>
    <recommendedName>
        <fullName evidence="2">DNA-binding domain-containing protein</fullName>
    </recommendedName>
</protein>
<sequence>MCQQLVYKKGLPLSLIMGRVNTPRLTSAQRQALNSGFKTGSSHCFRMRCQAILLKADGLSSQKVGRITCMSQVSVNSWLRRFNSEGILGLQAKAGRGRKPIIVESQDKASIWAAIKSSRQRLQTAKAEWEAQSGKKVSGATFRNFLKSLAEDINV</sequence>
<dbReference type="SUPFAM" id="SSF46689">
    <property type="entry name" value="Homeodomain-like"/>
    <property type="match status" value="1"/>
</dbReference>
<reference evidence="1" key="1">
    <citation type="submission" date="2019-03" db="EMBL/GenBank/DDBJ databases">
        <title>Single cell metagenomics reveals metabolic interactions within the superorganism composed of flagellate Streblomastix strix and complex community of Bacteroidetes bacteria on its surface.</title>
        <authorList>
            <person name="Treitli S.C."/>
            <person name="Kolisko M."/>
            <person name="Husnik F."/>
            <person name="Keeling P."/>
            <person name="Hampl V."/>
        </authorList>
    </citation>
    <scope>NUCLEOTIDE SEQUENCE</scope>
    <source>
        <strain evidence="1">STM</strain>
    </source>
</reference>
<dbReference type="Pfam" id="PF13551">
    <property type="entry name" value="HTH_29"/>
    <property type="match status" value="1"/>
</dbReference>
<name>A0A5J4RAH3_9ZZZZ</name>
<proteinExistence type="predicted"/>
<dbReference type="EMBL" id="SNRY01001469">
    <property type="protein sequence ID" value="KAA6330692.1"/>
    <property type="molecule type" value="Genomic_DNA"/>
</dbReference>